<dbReference type="SUPFAM" id="SSF56935">
    <property type="entry name" value="Porins"/>
    <property type="match status" value="1"/>
</dbReference>
<accession>A0ABY5YAR4</accession>
<organism evidence="1 2">
    <name type="scientific">Maribacter litopenaei</name>
    <dbReference type="NCBI Taxonomy" id="2976127"/>
    <lineage>
        <taxon>Bacteria</taxon>
        <taxon>Pseudomonadati</taxon>
        <taxon>Bacteroidota</taxon>
        <taxon>Flavobacteriia</taxon>
        <taxon>Flavobacteriales</taxon>
        <taxon>Flavobacteriaceae</taxon>
        <taxon>Maribacter</taxon>
    </lineage>
</organism>
<gene>
    <name evidence="1" type="ORF">NYZ99_07600</name>
</gene>
<dbReference type="EMBL" id="CP104205">
    <property type="protein sequence ID" value="UWX56143.1"/>
    <property type="molecule type" value="Genomic_DNA"/>
</dbReference>
<reference evidence="1" key="1">
    <citation type="submission" date="2022-09" db="EMBL/GenBank/DDBJ databases">
        <title>Maribacter litopenaei sp. nov., isolated from the intestinal tract of the Pacific White Shrimp, Litopenaeus vannamei.</title>
        <authorList>
            <person name="Kim S.Y."/>
            <person name="Hwang C.Y."/>
        </authorList>
    </citation>
    <scope>NUCLEOTIDE SEQUENCE</scope>
    <source>
        <strain evidence="1">HL-LV01</strain>
    </source>
</reference>
<keyword evidence="2" id="KW-1185">Reference proteome</keyword>
<name>A0ABY5YAR4_9FLAO</name>
<evidence type="ECO:0000313" key="2">
    <source>
        <dbReference type="Proteomes" id="UP001059209"/>
    </source>
</evidence>
<protein>
    <submittedName>
        <fullName evidence="1">Uncharacterized protein</fullName>
    </submittedName>
</protein>
<dbReference type="Proteomes" id="UP001059209">
    <property type="component" value="Chromosome"/>
</dbReference>
<proteinExistence type="predicted"/>
<dbReference type="RefSeq" id="WP_260574706.1">
    <property type="nucleotide sequence ID" value="NZ_CP104205.1"/>
</dbReference>
<sequence>MATLLNGRFAGIRARCNAIGELEVALRNGATSFSGTNSVVYDVDGIILERMDCYTPDPSLIKRIAVNSSLVGTSLYGKKGRGGVIIINTKSGTFSSVQNNNYKRFKNKLNQESLFNGGAIPLDGAQPLPIYMESYLAANSEEEAIVAYENQLVKYANSFYFVLDSYRYFMDRWDNKKIASSLLEDNWRLFEGNPVALKSLAYIHQANGDFALAKAIYKEVFLLRPSMYNLISIWQKVMWRINNLT</sequence>
<evidence type="ECO:0000313" key="1">
    <source>
        <dbReference type="EMBL" id="UWX56143.1"/>
    </source>
</evidence>